<name>A0A803NIU7_CANSA</name>
<dbReference type="EMBL" id="UZAU01000053">
    <property type="status" value="NOT_ANNOTATED_CDS"/>
    <property type="molecule type" value="Genomic_DNA"/>
</dbReference>
<proteinExistence type="predicted"/>
<sequence length="333" mass="37611">MQKSKRWKIKARRIADYYHLYPTQFTPKSIKHLPALFTLYASQGWGEPSPLNTNKLFDLKSTPKQSTSGYFYFSQIKEKWRTGTVDSKAREEEEGKAKLGQSDRARETEQKGEEDMSQKVLQSLKKRIGDSSSQTPPHKRSSGDKKVSKSKSSKGGSSNGSGTAKTSPTTVVLSLEAKKGKDMLQYYLDRSLLKREVDMANKKVQNVRNELGEVKRKLLTANNRVDELTKEIQEMPSTTQLKADNEALSKEVNPLKDERESLRTLLSKLEEEVKTRQTREEELFKEAAKENLEAVDSTVPTDQGTKTPVVQCVEPPAPTDKADPYKEPRTPAI</sequence>
<reference evidence="3" key="1">
    <citation type="submission" date="2018-11" db="EMBL/GenBank/DDBJ databases">
        <authorList>
            <person name="Grassa J C."/>
        </authorList>
    </citation>
    <scope>NUCLEOTIDE SEQUENCE [LARGE SCALE GENOMIC DNA]</scope>
</reference>
<evidence type="ECO:0000313" key="4">
    <source>
        <dbReference type="Proteomes" id="UP000596661"/>
    </source>
</evidence>
<accession>A0A803NIU7</accession>
<keyword evidence="1" id="KW-0175">Coiled coil</keyword>
<feature type="region of interest" description="Disordered" evidence="2">
    <location>
        <begin position="292"/>
        <end position="333"/>
    </location>
</feature>
<dbReference type="AlphaFoldDB" id="A0A803NIU7"/>
<feature type="compositionally biased region" description="Polar residues" evidence="2">
    <location>
        <begin position="298"/>
        <end position="308"/>
    </location>
</feature>
<feature type="compositionally biased region" description="Basic and acidic residues" evidence="2">
    <location>
        <begin position="84"/>
        <end position="117"/>
    </location>
</feature>
<organism evidence="3 4">
    <name type="scientific">Cannabis sativa</name>
    <name type="common">Hemp</name>
    <name type="synonym">Marijuana</name>
    <dbReference type="NCBI Taxonomy" id="3483"/>
    <lineage>
        <taxon>Eukaryota</taxon>
        <taxon>Viridiplantae</taxon>
        <taxon>Streptophyta</taxon>
        <taxon>Embryophyta</taxon>
        <taxon>Tracheophyta</taxon>
        <taxon>Spermatophyta</taxon>
        <taxon>Magnoliopsida</taxon>
        <taxon>eudicotyledons</taxon>
        <taxon>Gunneridae</taxon>
        <taxon>Pentapetalae</taxon>
        <taxon>rosids</taxon>
        <taxon>fabids</taxon>
        <taxon>Rosales</taxon>
        <taxon>Cannabaceae</taxon>
        <taxon>Cannabis</taxon>
    </lineage>
</organism>
<feature type="region of interest" description="Disordered" evidence="2">
    <location>
        <begin position="84"/>
        <end position="169"/>
    </location>
</feature>
<dbReference type="Proteomes" id="UP000596661">
    <property type="component" value="Chromosome 1"/>
</dbReference>
<reference evidence="3" key="2">
    <citation type="submission" date="2021-03" db="UniProtKB">
        <authorList>
            <consortium name="EnsemblPlants"/>
        </authorList>
    </citation>
    <scope>IDENTIFICATION</scope>
</reference>
<feature type="coiled-coil region" evidence="1">
    <location>
        <begin position="190"/>
        <end position="286"/>
    </location>
</feature>
<dbReference type="Gramene" id="evm.model.01.1875">
    <property type="protein sequence ID" value="cds.evm.model.01.1875"/>
    <property type="gene ID" value="evm.TU.01.1875"/>
</dbReference>
<feature type="compositionally biased region" description="Basic and acidic residues" evidence="2">
    <location>
        <begin position="320"/>
        <end position="333"/>
    </location>
</feature>
<dbReference type="EnsemblPlants" id="evm.model.01.1875">
    <property type="protein sequence ID" value="cds.evm.model.01.1875"/>
    <property type="gene ID" value="evm.TU.01.1875"/>
</dbReference>
<protein>
    <submittedName>
        <fullName evidence="3">Uncharacterized protein</fullName>
    </submittedName>
</protein>
<evidence type="ECO:0000256" key="2">
    <source>
        <dbReference type="SAM" id="MobiDB-lite"/>
    </source>
</evidence>
<keyword evidence="4" id="KW-1185">Reference proteome</keyword>
<feature type="compositionally biased region" description="Low complexity" evidence="2">
    <location>
        <begin position="153"/>
        <end position="162"/>
    </location>
</feature>
<evidence type="ECO:0000256" key="1">
    <source>
        <dbReference type="SAM" id="Coils"/>
    </source>
</evidence>
<evidence type="ECO:0000313" key="3">
    <source>
        <dbReference type="EnsemblPlants" id="cds.evm.model.01.1875"/>
    </source>
</evidence>